<sequence length="106" mass="11889">MNITITNEAQEVLKTKIGGQKGYLKIKYETEGCGCVMSGIPVLEYVTQKGWDDIEISTEAMPVLVEKSKTVFYDKDLKIDFSSSANTFQLKSPSQILNGRMSFIIR</sequence>
<dbReference type="RefSeq" id="WP_148945875.1">
    <property type="nucleotide sequence ID" value="NZ_VTEH01000003.1"/>
</dbReference>
<comment type="caution">
    <text evidence="2">The sequence shown here is derived from an EMBL/GenBank/DDBJ whole genome shotgun (WGS) entry which is preliminary data.</text>
</comment>
<protein>
    <submittedName>
        <fullName evidence="2">Iron-sulfur cluster biosynthesis family protein</fullName>
    </submittedName>
</protein>
<dbReference type="Proteomes" id="UP000323317">
    <property type="component" value="Unassembled WGS sequence"/>
</dbReference>
<dbReference type="Pfam" id="PF01521">
    <property type="entry name" value="Fe-S_biosyn"/>
    <property type="match status" value="1"/>
</dbReference>
<gene>
    <name evidence="2" type="ORF">FZC79_05645</name>
</gene>
<accession>A0A5D4KGF9</accession>
<name>A0A5D4KGF9_9BACI</name>
<dbReference type="InterPro" id="IPR035903">
    <property type="entry name" value="HesB-like_dom_sf"/>
</dbReference>
<evidence type="ECO:0000313" key="2">
    <source>
        <dbReference type="EMBL" id="TYR76371.1"/>
    </source>
</evidence>
<evidence type="ECO:0000259" key="1">
    <source>
        <dbReference type="Pfam" id="PF01521"/>
    </source>
</evidence>
<dbReference type="EMBL" id="VTEH01000003">
    <property type="protein sequence ID" value="TYR76371.1"/>
    <property type="molecule type" value="Genomic_DNA"/>
</dbReference>
<dbReference type="Gene3D" id="2.60.300.12">
    <property type="entry name" value="HesB-like domain"/>
    <property type="match status" value="1"/>
</dbReference>
<dbReference type="SUPFAM" id="SSF89360">
    <property type="entry name" value="HesB-like domain"/>
    <property type="match status" value="1"/>
</dbReference>
<organism evidence="2 3">
    <name type="scientific">Rossellomorea vietnamensis</name>
    <dbReference type="NCBI Taxonomy" id="218284"/>
    <lineage>
        <taxon>Bacteria</taxon>
        <taxon>Bacillati</taxon>
        <taxon>Bacillota</taxon>
        <taxon>Bacilli</taxon>
        <taxon>Bacillales</taxon>
        <taxon>Bacillaceae</taxon>
        <taxon>Rossellomorea</taxon>
    </lineage>
</organism>
<dbReference type="InterPro" id="IPR000361">
    <property type="entry name" value="ATAP_core_dom"/>
</dbReference>
<evidence type="ECO:0000313" key="3">
    <source>
        <dbReference type="Proteomes" id="UP000323317"/>
    </source>
</evidence>
<dbReference type="AlphaFoldDB" id="A0A5D4KGF9"/>
<reference evidence="2 3" key="1">
    <citation type="submission" date="2019-08" db="EMBL/GenBank/DDBJ databases">
        <title>Bacillus genomes from the desert of Cuatro Cienegas, Coahuila.</title>
        <authorList>
            <person name="Olmedo-Alvarez G."/>
        </authorList>
    </citation>
    <scope>NUCLEOTIDE SEQUENCE [LARGE SCALE GENOMIC DNA]</scope>
    <source>
        <strain evidence="2 3">CH40_1T</strain>
    </source>
</reference>
<feature type="domain" description="Core" evidence="1">
    <location>
        <begin position="1"/>
        <end position="103"/>
    </location>
</feature>
<proteinExistence type="predicted"/>